<proteinExistence type="predicted"/>
<organism evidence="7 8">
    <name type="scientific">Streptacidiphilus cavernicola</name>
    <dbReference type="NCBI Taxonomy" id="3342716"/>
    <lineage>
        <taxon>Bacteria</taxon>
        <taxon>Bacillati</taxon>
        <taxon>Actinomycetota</taxon>
        <taxon>Actinomycetes</taxon>
        <taxon>Kitasatosporales</taxon>
        <taxon>Streptomycetaceae</taxon>
        <taxon>Streptacidiphilus</taxon>
    </lineage>
</organism>
<dbReference type="SUPFAM" id="SSF103473">
    <property type="entry name" value="MFS general substrate transporter"/>
    <property type="match status" value="1"/>
</dbReference>
<feature type="transmembrane region" description="Helical" evidence="6">
    <location>
        <begin position="323"/>
        <end position="342"/>
    </location>
</feature>
<evidence type="ECO:0000256" key="1">
    <source>
        <dbReference type="ARBA" id="ARBA00004651"/>
    </source>
</evidence>
<keyword evidence="2" id="KW-1003">Cell membrane</keyword>
<name>A0ABV6W628_9ACTN</name>
<gene>
    <name evidence="7" type="ORF">ACEZDE_32410</name>
</gene>
<feature type="transmembrane region" description="Helical" evidence="6">
    <location>
        <begin position="363"/>
        <end position="385"/>
    </location>
</feature>
<comment type="subcellular location">
    <subcellularLocation>
        <location evidence="1">Cell membrane</location>
        <topology evidence="1">Multi-pass membrane protein</topology>
    </subcellularLocation>
</comment>
<evidence type="ECO:0000313" key="8">
    <source>
        <dbReference type="Proteomes" id="UP001592531"/>
    </source>
</evidence>
<evidence type="ECO:0000256" key="4">
    <source>
        <dbReference type="ARBA" id="ARBA00022989"/>
    </source>
</evidence>
<dbReference type="InterPro" id="IPR011701">
    <property type="entry name" value="MFS"/>
</dbReference>
<keyword evidence="5 6" id="KW-0472">Membrane</keyword>
<keyword evidence="4 6" id="KW-1133">Transmembrane helix</keyword>
<dbReference type="CDD" id="cd06173">
    <property type="entry name" value="MFS_MefA_like"/>
    <property type="match status" value="1"/>
</dbReference>
<protein>
    <submittedName>
        <fullName evidence="7">MFS transporter</fullName>
    </submittedName>
</protein>
<dbReference type="Pfam" id="PF07690">
    <property type="entry name" value="MFS_1"/>
    <property type="match status" value="1"/>
</dbReference>
<feature type="transmembrane region" description="Helical" evidence="6">
    <location>
        <begin position="298"/>
        <end position="317"/>
    </location>
</feature>
<dbReference type="Gene3D" id="1.20.1250.20">
    <property type="entry name" value="MFS general substrate transporter like domains"/>
    <property type="match status" value="1"/>
</dbReference>
<dbReference type="PANTHER" id="PTHR23513:SF6">
    <property type="entry name" value="MAJOR FACILITATOR SUPERFAMILY ASSOCIATED DOMAIN-CONTAINING PROTEIN"/>
    <property type="match status" value="1"/>
</dbReference>
<dbReference type="PANTHER" id="PTHR23513">
    <property type="entry name" value="INTEGRAL MEMBRANE EFFLUX PROTEIN-RELATED"/>
    <property type="match status" value="1"/>
</dbReference>
<accession>A0ABV6W628</accession>
<reference evidence="7 8" key="1">
    <citation type="submission" date="2024-09" db="EMBL/GenBank/DDBJ databases">
        <authorList>
            <person name="Lee S.D."/>
        </authorList>
    </citation>
    <scope>NUCLEOTIDE SEQUENCE [LARGE SCALE GENOMIC DNA]</scope>
    <source>
        <strain evidence="7 8">N8-3</strain>
    </source>
</reference>
<dbReference type="RefSeq" id="WP_380544290.1">
    <property type="nucleotide sequence ID" value="NZ_JBHFAB010000038.1"/>
</dbReference>
<dbReference type="EMBL" id="JBHFAB010000038">
    <property type="protein sequence ID" value="MFC1421311.1"/>
    <property type="molecule type" value="Genomic_DNA"/>
</dbReference>
<sequence>MTSDSSPPKPSLWRHRDFLLLWSGGAVSDVGTAVSTLVLPLIAVRTLDASVFQVALLTVMIRLPSLVLTLPAGVIVDRVRNRRMLMIWCDVGRMLAVGSIPLATVFGSVTMWQLALAALAIGTFRVFFDVADQSYLPTLLTREQLVDGNGKLRASETLADSLGPSLGAALSGVFGAARAISLDSITYAVSVLTLVLIRTPETGREAVSGAPRVGFRAAMGEGLRFVFGDAILRRIAACTATANLAIGVVTSLEVVFLIRSVHSSPTQIGIVLGLGTLGGFAGSLMAHRLAQRVGTARIMWVALVVPAPLTFLIPLAWSGWGALVYGVGWAAFNASGAVYNTAQISYRQAMCPPELLGRVNASIRWLIWSTVPASALIGGGLATWLGLRPTLWIGATIMALTGMWLVFSPLRGMRDIPIATMRAGTTGAAGAATA</sequence>
<evidence type="ECO:0000313" key="7">
    <source>
        <dbReference type="EMBL" id="MFC1421311.1"/>
    </source>
</evidence>
<evidence type="ECO:0000256" key="6">
    <source>
        <dbReference type="SAM" id="Phobius"/>
    </source>
</evidence>
<evidence type="ECO:0000256" key="5">
    <source>
        <dbReference type="ARBA" id="ARBA00023136"/>
    </source>
</evidence>
<feature type="transmembrane region" description="Helical" evidence="6">
    <location>
        <begin position="50"/>
        <end position="73"/>
    </location>
</feature>
<feature type="transmembrane region" description="Helical" evidence="6">
    <location>
        <begin position="391"/>
        <end position="407"/>
    </location>
</feature>
<keyword evidence="8" id="KW-1185">Reference proteome</keyword>
<evidence type="ECO:0000256" key="3">
    <source>
        <dbReference type="ARBA" id="ARBA00022692"/>
    </source>
</evidence>
<dbReference type="Proteomes" id="UP001592531">
    <property type="component" value="Unassembled WGS sequence"/>
</dbReference>
<dbReference type="InterPro" id="IPR036259">
    <property type="entry name" value="MFS_trans_sf"/>
</dbReference>
<keyword evidence="3 6" id="KW-0812">Transmembrane</keyword>
<feature type="transmembrane region" description="Helical" evidence="6">
    <location>
        <begin position="242"/>
        <end position="262"/>
    </location>
</feature>
<comment type="caution">
    <text evidence="7">The sequence shown here is derived from an EMBL/GenBank/DDBJ whole genome shotgun (WGS) entry which is preliminary data.</text>
</comment>
<evidence type="ECO:0000256" key="2">
    <source>
        <dbReference type="ARBA" id="ARBA00022475"/>
    </source>
</evidence>
<feature type="transmembrane region" description="Helical" evidence="6">
    <location>
        <begin position="20"/>
        <end position="44"/>
    </location>
</feature>
<feature type="transmembrane region" description="Helical" evidence="6">
    <location>
        <begin position="268"/>
        <end position="286"/>
    </location>
</feature>